<evidence type="ECO:0000256" key="3">
    <source>
        <dbReference type="ARBA" id="ARBA00022741"/>
    </source>
</evidence>
<dbReference type="FunFam" id="3.40.50.300:FF:000032">
    <property type="entry name" value="Export ABC transporter ATP-binding protein"/>
    <property type="match status" value="1"/>
</dbReference>
<gene>
    <name evidence="7" type="ORF">HMPREF0634_0169</name>
</gene>
<dbReference type="InterPro" id="IPR017871">
    <property type="entry name" value="ABC_transporter-like_CS"/>
</dbReference>
<dbReference type="InterPro" id="IPR017911">
    <property type="entry name" value="MacB-like_ATP-bd"/>
</dbReference>
<feature type="domain" description="ABC transporter" evidence="6">
    <location>
        <begin position="4"/>
        <end position="241"/>
    </location>
</feature>
<keyword evidence="5" id="KW-0472">Membrane</keyword>
<dbReference type="InterPro" id="IPR003593">
    <property type="entry name" value="AAA+_ATPase"/>
</dbReference>
<evidence type="ECO:0000256" key="4">
    <source>
        <dbReference type="ARBA" id="ARBA00022840"/>
    </source>
</evidence>
<keyword evidence="5" id="KW-1133">Transmembrane helix</keyword>
<accession>E0E1I6</accession>
<keyword evidence="3" id="KW-0547">Nucleotide-binding</keyword>
<keyword evidence="5" id="KW-0812">Transmembrane</keyword>
<dbReference type="PANTHER" id="PTHR42798:SF6">
    <property type="entry name" value="CELL DIVISION ATP-BINDING PROTEIN FTSE"/>
    <property type="match status" value="1"/>
</dbReference>
<dbReference type="PANTHER" id="PTHR42798">
    <property type="entry name" value="LIPOPROTEIN-RELEASING SYSTEM ATP-BINDING PROTEIN LOLD"/>
    <property type="match status" value="1"/>
</dbReference>
<sequence>MKSLKIDNVKKYYGKKESLVKAVDGISLEIENGKFTAIIGTSGSGKSTLLHCMAGLDKPTEGSVFLDQRDIYALNDDELSKIRRQEFGFIFQSFNLIPVLNVYDNIILPIQLDGKKEDKEYIMDIVKKVGLEDQLKKFPNELSGGQQQRVAIARALSNKPAIIFADEPTGNLDSKTTEEVMSLLRSTVKDLNQTLLMITHDENIAKQADRLITISDGKIISDEKNDKNINNIKKFLKYVCKNNKKKICISAIFVILVTVFDLYLPLLLKIMI</sequence>
<evidence type="ECO:0000256" key="2">
    <source>
        <dbReference type="ARBA" id="ARBA00022448"/>
    </source>
</evidence>
<evidence type="ECO:0000259" key="6">
    <source>
        <dbReference type="PROSITE" id="PS50893"/>
    </source>
</evidence>
<dbReference type="Proteomes" id="UP000003244">
    <property type="component" value="Unassembled WGS sequence"/>
</dbReference>
<dbReference type="Gene3D" id="3.40.50.300">
    <property type="entry name" value="P-loop containing nucleotide triphosphate hydrolases"/>
    <property type="match status" value="1"/>
</dbReference>
<comment type="caution">
    <text evidence="7">The sequence shown here is derived from an EMBL/GenBank/DDBJ whole genome shotgun (WGS) entry which is preliminary data.</text>
</comment>
<dbReference type="GO" id="GO:0005524">
    <property type="term" value="F:ATP binding"/>
    <property type="evidence" value="ECO:0007669"/>
    <property type="project" value="UniProtKB-KW"/>
</dbReference>
<dbReference type="CDD" id="cd03255">
    <property type="entry name" value="ABC_MJ0796_LolCDE_FtsE"/>
    <property type="match status" value="1"/>
</dbReference>
<dbReference type="OrthoDB" id="9802264at2"/>
<organism evidence="7 8">
    <name type="scientific">Peptostreptococcus stomatis DSM 17678</name>
    <dbReference type="NCBI Taxonomy" id="596315"/>
    <lineage>
        <taxon>Bacteria</taxon>
        <taxon>Bacillati</taxon>
        <taxon>Bacillota</taxon>
        <taxon>Clostridia</taxon>
        <taxon>Peptostreptococcales</taxon>
        <taxon>Peptostreptococcaceae</taxon>
        <taxon>Peptostreptococcus</taxon>
    </lineage>
</organism>
<dbReference type="EMBL" id="ADGQ01000016">
    <property type="protein sequence ID" value="EFM65244.1"/>
    <property type="molecule type" value="Genomic_DNA"/>
</dbReference>
<dbReference type="SMART" id="SM00382">
    <property type="entry name" value="AAA"/>
    <property type="match status" value="1"/>
</dbReference>
<feature type="transmembrane region" description="Helical" evidence="5">
    <location>
        <begin position="247"/>
        <end position="268"/>
    </location>
</feature>
<evidence type="ECO:0000256" key="1">
    <source>
        <dbReference type="ARBA" id="ARBA00005417"/>
    </source>
</evidence>
<dbReference type="PROSITE" id="PS50893">
    <property type="entry name" value="ABC_TRANSPORTER_2"/>
    <property type="match status" value="1"/>
</dbReference>
<keyword evidence="8" id="KW-1185">Reference proteome</keyword>
<evidence type="ECO:0000313" key="7">
    <source>
        <dbReference type="EMBL" id="EFM65244.1"/>
    </source>
</evidence>
<dbReference type="InterPro" id="IPR027417">
    <property type="entry name" value="P-loop_NTPase"/>
</dbReference>
<dbReference type="eggNOG" id="COG1136">
    <property type="taxonomic scope" value="Bacteria"/>
</dbReference>
<dbReference type="Pfam" id="PF00005">
    <property type="entry name" value="ABC_tran"/>
    <property type="match status" value="1"/>
</dbReference>
<dbReference type="GO" id="GO:0098796">
    <property type="term" value="C:membrane protein complex"/>
    <property type="evidence" value="ECO:0007669"/>
    <property type="project" value="UniProtKB-ARBA"/>
</dbReference>
<dbReference type="AlphaFoldDB" id="E0E1I6"/>
<dbReference type="GO" id="GO:0022857">
    <property type="term" value="F:transmembrane transporter activity"/>
    <property type="evidence" value="ECO:0007669"/>
    <property type="project" value="UniProtKB-ARBA"/>
</dbReference>
<reference evidence="7 8" key="1">
    <citation type="submission" date="2010-08" db="EMBL/GenBank/DDBJ databases">
        <authorList>
            <person name="Harkins D.M."/>
            <person name="Madupu R."/>
            <person name="Durkin A.S."/>
            <person name="Torralba M."/>
            <person name="Methe B."/>
            <person name="Sutton G.G."/>
            <person name="Nelson K.E."/>
        </authorList>
    </citation>
    <scope>NUCLEOTIDE SEQUENCE [LARGE SCALE GENOMIC DNA]</scope>
    <source>
        <strain evidence="7 8">DSM 17678</strain>
    </source>
</reference>
<name>E0E1I6_9FIRM</name>
<evidence type="ECO:0000256" key="5">
    <source>
        <dbReference type="SAM" id="Phobius"/>
    </source>
</evidence>
<proteinExistence type="inferred from homology"/>
<keyword evidence="2" id="KW-0813">Transport</keyword>
<keyword evidence="4 7" id="KW-0067">ATP-binding</keyword>
<dbReference type="PROSITE" id="PS00211">
    <property type="entry name" value="ABC_TRANSPORTER_1"/>
    <property type="match status" value="1"/>
</dbReference>
<dbReference type="InterPro" id="IPR003439">
    <property type="entry name" value="ABC_transporter-like_ATP-bd"/>
</dbReference>
<protein>
    <submittedName>
        <fullName evidence="7">ABC transporter, ATP-binding protein</fullName>
    </submittedName>
</protein>
<dbReference type="STRING" id="596315.HMPREF0634_0169"/>
<dbReference type="SUPFAM" id="SSF52540">
    <property type="entry name" value="P-loop containing nucleoside triphosphate hydrolases"/>
    <property type="match status" value="1"/>
</dbReference>
<comment type="similarity">
    <text evidence="1">Belongs to the ABC transporter superfamily.</text>
</comment>
<evidence type="ECO:0000313" key="8">
    <source>
        <dbReference type="Proteomes" id="UP000003244"/>
    </source>
</evidence>
<dbReference type="GO" id="GO:0016887">
    <property type="term" value="F:ATP hydrolysis activity"/>
    <property type="evidence" value="ECO:0007669"/>
    <property type="project" value="InterPro"/>
</dbReference>